<evidence type="ECO:0000313" key="3">
    <source>
        <dbReference type="Proteomes" id="UP000006222"/>
    </source>
</evidence>
<dbReference type="AlphaFoldDB" id="F2ASY4"/>
<dbReference type="PANTHER" id="PTHR30600:SF4">
    <property type="entry name" value="CYTOCHROME C DOMAIN-CONTAINING PROTEIN"/>
    <property type="match status" value="1"/>
</dbReference>
<reference evidence="2 3" key="1">
    <citation type="journal article" date="2013" name="Mar. Genomics">
        <title>Expression of sulfatases in Rhodopirellula baltica and the diversity of sulfatases in the genus Rhodopirellula.</title>
        <authorList>
            <person name="Wegner C.E."/>
            <person name="Richter-Heitmann T."/>
            <person name="Klindworth A."/>
            <person name="Klockow C."/>
            <person name="Richter M."/>
            <person name="Achstetter T."/>
            <person name="Glockner F.O."/>
            <person name="Harder J."/>
        </authorList>
    </citation>
    <scope>NUCLEOTIDE SEQUENCE [LARGE SCALE GENOMIC DNA]</scope>
    <source>
        <strain evidence="2 3">WH47</strain>
    </source>
</reference>
<evidence type="ECO:0000256" key="1">
    <source>
        <dbReference type="SAM" id="MobiDB-lite"/>
    </source>
</evidence>
<dbReference type="SUPFAM" id="SSF46626">
    <property type="entry name" value="Cytochrome c"/>
    <property type="match status" value="1"/>
</dbReference>
<dbReference type="PATRIC" id="fig|991778.3.peg.3001"/>
<accession>F2ASY4</accession>
<dbReference type="EMBL" id="AFAR01000154">
    <property type="protein sequence ID" value="EGF27277.1"/>
    <property type="molecule type" value="Genomic_DNA"/>
</dbReference>
<dbReference type="InterPro" id="IPR036909">
    <property type="entry name" value="Cyt_c-like_dom_sf"/>
</dbReference>
<dbReference type="GO" id="GO:0009055">
    <property type="term" value="F:electron transfer activity"/>
    <property type="evidence" value="ECO:0007669"/>
    <property type="project" value="InterPro"/>
</dbReference>
<comment type="caution">
    <text evidence="2">The sequence shown here is derived from an EMBL/GenBank/DDBJ whole genome shotgun (WGS) entry which is preliminary data.</text>
</comment>
<dbReference type="Proteomes" id="UP000006222">
    <property type="component" value="Unassembled WGS sequence"/>
</dbReference>
<organism evidence="2 3">
    <name type="scientific">Rhodopirellula baltica WH47</name>
    <dbReference type="NCBI Taxonomy" id="991778"/>
    <lineage>
        <taxon>Bacteria</taxon>
        <taxon>Pseudomonadati</taxon>
        <taxon>Planctomycetota</taxon>
        <taxon>Planctomycetia</taxon>
        <taxon>Pirellulales</taxon>
        <taxon>Pirellulaceae</taxon>
        <taxon>Rhodopirellula</taxon>
    </lineage>
</organism>
<sequence>MGFHHRFGLVAGLVLTLLATHKGMAEDAIAGRELFEREWEFVDRPQTFAEFETAAPRSLRPRRDRYGEMGRGHRRPHRGEGGIVPSVRVDEKQPLIADGLGPMHNAKSCVACHPGGGASDVDHNVTLITADPRSLFFEEPVGWEAHGGTRGAVMDFFPGLVSGNTLSFTAVVHDASTRPGYQIIRQRLASGVPDGLHPEWFSPQERNVAAIAGQPVIAGRCETLDYYLSQRNSTPLYGMGLIELIPLNRLIALAQSQTRSSRGVISGQVAGKYGWRGQVRTLSDFVAGACATELGLNVSDTAMQAGDPADPRYVSYAADISPREVADLTSYVAGLPAPQRQSLSLEERKQVRRGEKVFSSIGCVACHIEDLQPARGIYSDLLLHDMGAGLQDPSPASVFRVGSPSFAEATSVYSARHGRGAALVANRQLYRDRDGPLGNRRRSKSRERSSDVLVGTPMVVPLAYPDQPQFPRGEISEHDLKLRYQSTWDAMQREWKTPPLWGVADSAPYLHDGRAKTLTDAILWHGGEASQSMRNYVRLGDGQKRLLDVFLKSLKAPTN</sequence>
<dbReference type="Gene3D" id="1.10.760.10">
    <property type="entry name" value="Cytochrome c-like domain"/>
    <property type="match status" value="1"/>
</dbReference>
<dbReference type="InterPro" id="IPR051395">
    <property type="entry name" value="Cytochrome_c_Peroxidase/MauG"/>
</dbReference>
<dbReference type="Pfam" id="PF06537">
    <property type="entry name" value="DHOR"/>
    <property type="match status" value="1"/>
</dbReference>
<dbReference type="PANTHER" id="PTHR30600">
    <property type="entry name" value="CYTOCHROME C PEROXIDASE-RELATED"/>
    <property type="match status" value="1"/>
</dbReference>
<protein>
    <submittedName>
        <fullName evidence="2">Secreted protein containing DUF1111</fullName>
    </submittedName>
</protein>
<feature type="region of interest" description="Disordered" evidence="1">
    <location>
        <begin position="62"/>
        <end position="84"/>
    </location>
</feature>
<dbReference type="RefSeq" id="WP_007326745.1">
    <property type="nucleotide sequence ID" value="NZ_AFAR01000154.1"/>
</dbReference>
<dbReference type="InterPro" id="IPR010538">
    <property type="entry name" value="DHOR"/>
</dbReference>
<dbReference type="GO" id="GO:0004130">
    <property type="term" value="F:cytochrome-c peroxidase activity"/>
    <property type="evidence" value="ECO:0007669"/>
    <property type="project" value="TreeGrafter"/>
</dbReference>
<evidence type="ECO:0000313" key="2">
    <source>
        <dbReference type="EMBL" id="EGF27277.1"/>
    </source>
</evidence>
<dbReference type="GO" id="GO:0020037">
    <property type="term" value="F:heme binding"/>
    <property type="evidence" value="ECO:0007669"/>
    <property type="project" value="InterPro"/>
</dbReference>
<name>F2ASY4_RHOBT</name>
<gene>
    <name evidence="2" type="ORF">RBWH47_00683</name>
</gene>
<proteinExistence type="predicted"/>